<accession>I4C9M1</accession>
<dbReference type="AlphaFoldDB" id="I4C9M1"/>
<dbReference type="HOGENOM" id="CLU_179875_1_0_7"/>
<protein>
    <submittedName>
        <fullName evidence="1">Uncharacterized protein</fullName>
    </submittedName>
</protein>
<evidence type="ECO:0000313" key="1">
    <source>
        <dbReference type="EMBL" id="AFM26262.1"/>
    </source>
</evidence>
<dbReference type="OrthoDB" id="671511at2"/>
<evidence type="ECO:0000313" key="2">
    <source>
        <dbReference type="Proteomes" id="UP000006055"/>
    </source>
</evidence>
<proteinExistence type="predicted"/>
<sequence length="101" mass="11853">MKVDRKLAEKSLQAKGFVKDKSHDHPCFFHCYEGKETGIKTWMSHSKKYKDIGPDNLESMRRQLKLETRRETIALLECPMSQSEYNEHLIQKGLLVIDEND</sequence>
<keyword evidence="2" id="KW-1185">Reference proteome</keyword>
<dbReference type="Proteomes" id="UP000006055">
    <property type="component" value="Chromosome"/>
</dbReference>
<dbReference type="EMBL" id="CP003360">
    <property type="protein sequence ID" value="AFM26262.1"/>
    <property type="molecule type" value="Genomic_DNA"/>
</dbReference>
<dbReference type="STRING" id="706587.Desti_3614"/>
<organism evidence="1 2">
    <name type="scientific">Desulfomonile tiedjei (strain ATCC 49306 / DSM 6799 / DCB-1)</name>
    <dbReference type="NCBI Taxonomy" id="706587"/>
    <lineage>
        <taxon>Bacteria</taxon>
        <taxon>Pseudomonadati</taxon>
        <taxon>Thermodesulfobacteriota</taxon>
        <taxon>Desulfomonilia</taxon>
        <taxon>Desulfomonilales</taxon>
        <taxon>Desulfomonilaceae</taxon>
        <taxon>Desulfomonile</taxon>
    </lineage>
</organism>
<dbReference type="RefSeq" id="WP_014811390.1">
    <property type="nucleotide sequence ID" value="NC_018025.1"/>
</dbReference>
<dbReference type="KEGG" id="dti:Desti_3614"/>
<gene>
    <name evidence="1" type="ordered locus">Desti_3614</name>
</gene>
<name>I4C9M1_DESTA</name>
<reference evidence="2" key="1">
    <citation type="submission" date="2012-06" db="EMBL/GenBank/DDBJ databases">
        <title>Complete sequence of chromosome of Desulfomonile tiedjei DSM 6799.</title>
        <authorList>
            <person name="Lucas S."/>
            <person name="Copeland A."/>
            <person name="Lapidus A."/>
            <person name="Glavina del Rio T."/>
            <person name="Dalin E."/>
            <person name="Tice H."/>
            <person name="Bruce D."/>
            <person name="Goodwin L."/>
            <person name="Pitluck S."/>
            <person name="Peters L."/>
            <person name="Ovchinnikova G."/>
            <person name="Zeytun A."/>
            <person name="Lu M."/>
            <person name="Kyrpides N."/>
            <person name="Mavromatis K."/>
            <person name="Ivanova N."/>
            <person name="Brettin T."/>
            <person name="Detter J.C."/>
            <person name="Han C."/>
            <person name="Larimer F."/>
            <person name="Land M."/>
            <person name="Hauser L."/>
            <person name="Markowitz V."/>
            <person name="Cheng J.-F."/>
            <person name="Hugenholtz P."/>
            <person name="Woyke T."/>
            <person name="Wu D."/>
            <person name="Spring S."/>
            <person name="Schroeder M."/>
            <person name="Brambilla E."/>
            <person name="Klenk H.-P."/>
            <person name="Eisen J.A."/>
        </authorList>
    </citation>
    <scope>NUCLEOTIDE SEQUENCE [LARGE SCALE GENOMIC DNA]</scope>
    <source>
        <strain evidence="2">ATCC 49306 / DSM 6799 / DCB-1</strain>
    </source>
</reference>